<feature type="compositionally biased region" description="Basic and acidic residues" evidence="1">
    <location>
        <begin position="11"/>
        <end position="38"/>
    </location>
</feature>
<organism evidence="4 5">
    <name type="scientific">Prymnesium parvum</name>
    <name type="common">Toxic golden alga</name>
    <dbReference type="NCBI Taxonomy" id="97485"/>
    <lineage>
        <taxon>Eukaryota</taxon>
        <taxon>Haptista</taxon>
        <taxon>Haptophyta</taxon>
        <taxon>Prymnesiophyceae</taxon>
        <taxon>Prymnesiales</taxon>
        <taxon>Prymnesiaceae</taxon>
        <taxon>Prymnesium</taxon>
    </lineage>
</organism>
<dbReference type="SMART" id="SM00271">
    <property type="entry name" value="DnaJ"/>
    <property type="match status" value="1"/>
</dbReference>
<evidence type="ECO:0000256" key="1">
    <source>
        <dbReference type="SAM" id="MobiDB-lite"/>
    </source>
</evidence>
<evidence type="ECO:0008006" key="6">
    <source>
        <dbReference type="Google" id="ProtNLM"/>
    </source>
</evidence>
<dbReference type="InterPro" id="IPR001623">
    <property type="entry name" value="DnaJ_domain"/>
</dbReference>
<dbReference type="Gene3D" id="1.10.287.110">
    <property type="entry name" value="DnaJ domain"/>
    <property type="match status" value="1"/>
</dbReference>
<dbReference type="SUPFAM" id="SSF46565">
    <property type="entry name" value="Chaperone J-domain"/>
    <property type="match status" value="1"/>
</dbReference>
<feature type="compositionally biased region" description="Basic and acidic residues" evidence="1">
    <location>
        <begin position="600"/>
        <end position="613"/>
    </location>
</feature>
<proteinExistence type="predicted"/>
<dbReference type="PROSITE" id="PS50003">
    <property type="entry name" value="PH_DOMAIN"/>
    <property type="match status" value="1"/>
</dbReference>
<dbReference type="EMBL" id="JBGBPQ010000011">
    <property type="protein sequence ID" value="KAL1515998.1"/>
    <property type="molecule type" value="Genomic_DNA"/>
</dbReference>
<name>A0AB34J9K7_PRYPA</name>
<sequence length="782" mass="83082">MDQGGGQCSHAEVEGAAHDASERAAREAPEPSRSRERAAAAPPPRGEPAGCRPIKKPIPGANHLLDGIYNGAVSVASSVAMGGMALVGAPIVGAREAGVRGAAMGAVAGVTAAVTLPVLGGAVAVGQLLGGAANTPSALRAMAEGKEWDEVQQQYALYSLHEEHARLCTHAGAEPAEADAPPRAHAPPVADLSLYATLGVRPDASGAALKKAYHKRSLEEHPDKHPEKGPHAFQEVARAYQVLSNPESRAAYDATGEAALHGAPPSAGEAHSMFELLFGLADFEPYVGALRTAEMLKGGRSDGAGAMGARVQAGRQVALAMRLANRIHSLASGAVDRELFCVEHAVEARRLCTNQTAEKVVQLIGECYVSTTSLHLSRQSVATAGSRAALSLEAAAHSASARWSTFRAAAAAAQSSAGLERTLNFVEVLWALTQADVDETISQVVHKLLSDRDVSDALLARRAQALLVIGRIYKATVAPPSYQERVLTKAAGELHGIAFGRGVHGECVVEAYMSSEPDERIRPGDVLVQVGGQPVVGYNHAVSLQPRLLEPTRALPQQLCLTLRSHSEAASVSWREHMRQQLQEWRALMMSGDPETAGPEEEKEKEKEKEKSDSWAATAGRPGESGYRFGDMTRTAARRTGQFLRPLASRFLGDGVEAALPRADAPLDLAGWLGKRSDHVGQWRHRYFRLAGGCVSWSRRVDEPPHGAAALKGANVWADDFECEMPFSMIIAVDEPGHREGRRCLYLTAGSHAEREKWTLALQLSIESAIDAPASDGHVATT</sequence>
<dbReference type="SMART" id="SM00233">
    <property type="entry name" value="PH"/>
    <property type="match status" value="1"/>
</dbReference>
<dbReference type="PRINTS" id="PR00625">
    <property type="entry name" value="JDOMAIN"/>
</dbReference>
<comment type="caution">
    <text evidence="4">The sequence shown here is derived from an EMBL/GenBank/DDBJ whole genome shotgun (WGS) entry which is preliminary data.</text>
</comment>
<dbReference type="InterPro" id="IPR036869">
    <property type="entry name" value="J_dom_sf"/>
</dbReference>
<dbReference type="Pfam" id="PF00169">
    <property type="entry name" value="PH"/>
    <property type="match status" value="1"/>
</dbReference>
<dbReference type="PANTHER" id="PTHR44094">
    <property type="entry name" value="DNAJ HEAT SHOCK N-TERMINAL DOMAIN-CONTAINING PROTEIN"/>
    <property type="match status" value="1"/>
</dbReference>
<dbReference type="Gene3D" id="2.30.29.30">
    <property type="entry name" value="Pleckstrin-homology domain (PH domain)/Phosphotyrosine-binding domain (PTB)"/>
    <property type="match status" value="1"/>
</dbReference>
<feature type="region of interest" description="Disordered" evidence="1">
    <location>
        <begin position="1"/>
        <end position="55"/>
    </location>
</feature>
<reference evidence="4 5" key="1">
    <citation type="journal article" date="2024" name="Science">
        <title>Giant polyketide synthase enzymes in the biosynthesis of giant marine polyether toxins.</title>
        <authorList>
            <person name="Fallon T.R."/>
            <person name="Shende V.V."/>
            <person name="Wierzbicki I.H."/>
            <person name="Pendleton A.L."/>
            <person name="Watervoot N.F."/>
            <person name="Auber R.P."/>
            <person name="Gonzalez D.J."/>
            <person name="Wisecaver J.H."/>
            <person name="Moore B.S."/>
        </authorList>
    </citation>
    <scope>NUCLEOTIDE SEQUENCE [LARGE SCALE GENOMIC DNA]</scope>
    <source>
        <strain evidence="4 5">12B1</strain>
    </source>
</reference>
<dbReference type="InterPro" id="IPR018253">
    <property type="entry name" value="DnaJ_domain_CS"/>
</dbReference>
<keyword evidence="5" id="KW-1185">Reference proteome</keyword>
<evidence type="ECO:0000259" key="3">
    <source>
        <dbReference type="PROSITE" id="PS50076"/>
    </source>
</evidence>
<feature type="region of interest" description="Disordered" evidence="1">
    <location>
        <begin position="592"/>
        <end position="629"/>
    </location>
</feature>
<accession>A0AB34J9K7</accession>
<evidence type="ECO:0000313" key="4">
    <source>
        <dbReference type="EMBL" id="KAL1515998.1"/>
    </source>
</evidence>
<dbReference type="PROSITE" id="PS00636">
    <property type="entry name" value="DNAJ_1"/>
    <property type="match status" value="1"/>
</dbReference>
<dbReference type="AlphaFoldDB" id="A0AB34J9K7"/>
<dbReference type="InterPro" id="IPR011993">
    <property type="entry name" value="PH-like_dom_sf"/>
</dbReference>
<feature type="domain" description="J" evidence="3">
    <location>
        <begin position="193"/>
        <end position="256"/>
    </location>
</feature>
<dbReference type="CDD" id="cd06257">
    <property type="entry name" value="DnaJ"/>
    <property type="match status" value="1"/>
</dbReference>
<dbReference type="Pfam" id="PF14308">
    <property type="entry name" value="DnaJ-X"/>
    <property type="match status" value="1"/>
</dbReference>
<protein>
    <recommendedName>
        <fullName evidence="6">J domain-containing protein</fullName>
    </recommendedName>
</protein>
<dbReference type="PANTHER" id="PTHR44094:SF8">
    <property type="entry name" value="DNAJ HEAT SHOCK N-TERMINAL DOMAIN-CONTAINING PROTEIN-RELATED"/>
    <property type="match status" value="1"/>
</dbReference>
<dbReference type="InterPro" id="IPR026894">
    <property type="entry name" value="DnaJ_X"/>
</dbReference>
<evidence type="ECO:0000313" key="5">
    <source>
        <dbReference type="Proteomes" id="UP001515480"/>
    </source>
</evidence>
<gene>
    <name evidence="4" type="ORF">AB1Y20_002611</name>
</gene>
<dbReference type="InterPro" id="IPR001849">
    <property type="entry name" value="PH_domain"/>
</dbReference>
<evidence type="ECO:0000259" key="2">
    <source>
        <dbReference type="PROSITE" id="PS50003"/>
    </source>
</evidence>
<dbReference type="SUPFAM" id="SSF50729">
    <property type="entry name" value="PH domain-like"/>
    <property type="match status" value="1"/>
</dbReference>
<dbReference type="Proteomes" id="UP001515480">
    <property type="component" value="Unassembled WGS sequence"/>
</dbReference>
<dbReference type="PROSITE" id="PS50076">
    <property type="entry name" value="DNAJ_2"/>
    <property type="match status" value="1"/>
</dbReference>
<feature type="domain" description="PH" evidence="2">
    <location>
        <begin position="666"/>
        <end position="767"/>
    </location>
</feature>
<dbReference type="InterPro" id="IPR052423">
    <property type="entry name" value="EMIR"/>
</dbReference>
<dbReference type="Pfam" id="PF00226">
    <property type="entry name" value="DnaJ"/>
    <property type="match status" value="1"/>
</dbReference>